<reference evidence="1 2" key="1">
    <citation type="journal article" date="2016" name="Nat. Commun.">
        <title>Thousands of microbial genomes shed light on interconnected biogeochemical processes in an aquifer system.</title>
        <authorList>
            <person name="Anantharaman K."/>
            <person name="Brown C.T."/>
            <person name="Hug L.A."/>
            <person name="Sharon I."/>
            <person name="Castelle C.J."/>
            <person name="Probst A.J."/>
            <person name="Thomas B.C."/>
            <person name="Singh A."/>
            <person name="Wilkins M.J."/>
            <person name="Karaoz U."/>
            <person name="Brodie E.L."/>
            <person name="Williams K.H."/>
            <person name="Hubbard S.S."/>
            <person name="Banfield J.F."/>
        </authorList>
    </citation>
    <scope>NUCLEOTIDE SEQUENCE [LARGE SCALE GENOMIC DNA]</scope>
</reference>
<protein>
    <submittedName>
        <fullName evidence="1">Uncharacterized protein</fullName>
    </submittedName>
</protein>
<dbReference type="NCBIfam" id="NF046043">
    <property type="entry name" value="rep_init_NGO0469"/>
    <property type="match status" value="1"/>
</dbReference>
<accession>A0A1F8CS98</accession>
<organism evidence="1 2">
    <name type="scientific">Candidatus Woesebacteria bacterium RIFOXYA1_FULL_48_16</name>
    <dbReference type="NCBI Taxonomy" id="1802535"/>
    <lineage>
        <taxon>Bacteria</taxon>
        <taxon>Candidatus Woeseibacteriota</taxon>
    </lineage>
</organism>
<sequence length="200" mass="22643">MGRHAKDTPTNFHPAPVGTHIARAIKIVDIGTQHGEYQGKPNARNQFILFWELPTEMLDTEDGQRPFIISKFYTNSLNEKATLRADLVSWRGKEFFPEELEDFDLMNILGKPCLVTVIEGEEKNKRKVSSVTGLPKGTVCPAQVNENFSFFLDEWDSTKFEGLSDGLKKMIEKSDEYKAMKNGQATVVESQVPKDDDLPF</sequence>
<evidence type="ECO:0000313" key="1">
    <source>
        <dbReference type="EMBL" id="OGM78455.1"/>
    </source>
</evidence>
<name>A0A1F8CS98_9BACT</name>
<evidence type="ECO:0000313" key="2">
    <source>
        <dbReference type="Proteomes" id="UP000178430"/>
    </source>
</evidence>
<gene>
    <name evidence="1" type="ORF">A2197_00925</name>
</gene>
<dbReference type="InterPro" id="IPR059222">
    <property type="entry name" value="NGO0469-like"/>
</dbReference>
<dbReference type="Proteomes" id="UP000178430">
    <property type="component" value="Unassembled WGS sequence"/>
</dbReference>
<proteinExistence type="predicted"/>
<dbReference type="AlphaFoldDB" id="A0A1F8CS98"/>
<comment type="caution">
    <text evidence="1">The sequence shown here is derived from an EMBL/GenBank/DDBJ whole genome shotgun (WGS) entry which is preliminary data.</text>
</comment>
<dbReference type="EMBL" id="MGHV01000034">
    <property type="protein sequence ID" value="OGM78455.1"/>
    <property type="molecule type" value="Genomic_DNA"/>
</dbReference>